<dbReference type="Proteomes" id="UP000053989">
    <property type="component" value="Unassembled WGS sequence"/>
</dbReference>
<evidence type="ECO:0000313" key="1">
    <source>
        <dbReference type="EMBL" id="KIM53450.1"/>
    </source>
</evidence>
<dbReference type="EMBL" id="KN822180">
    <property type="protein sequence ID" value="KIM53450.1"/>
    <property type="molecule type" value="Genomic_DNA"/>
</dbReference>
<reference evidence="2" key="2">
    <citation type="submission" date="2015-01" db="EMBL/GenBank/DDBJ databases">
        <title>Evolutionary Origins and Diversification of the Mycorrhizal Mutualists.</title>
        <authorList>
            <consortium name="DOE Joint Genome Institute"/>
            <consortium name="Mycorrhizal Genomics Consortium"/>
            <person name="Kohler A."/>
            <person name="Kuo A."/>
            <person name="Nagy L.G."/>
            <person name="Floudas D."/>
            <person name="Copeland A."/>
            <person name="Barry K.W."/>
            <person name="Cichocki N."/>
            <person name="Veneault-Fourrey C."/>
            <person name="LaButti K."/>
            <person name="Lindquist E.A."/>
            <person name="Lipzen A."/>
            <person name="Lundell T."/>
            <person name="Morin E."/>
            <person name="Murat C."/>
            <person name="Riley R."/>
            <person name="Ohm R."/>
            <person name="Sun H."/>
            <person name="Tunlid A."/>
            <person name="Henrissat B."/>
            <person name="Grigoriev I.V."/>
            <person name="Hibbett D.S."/>
            <person name="Martin F."/>
        </authorList>
    </citation>
    <scope>NUCLEOTIDE SEQUENCE [LARGE SCALE GENOMIC DNA]</scope>
    <source>
        <strain evidence="2">Foug A</strain>
    </source>
</reference>
<dbReference type="InParanoid" id="A0A0C3CXZ8"/>
<dbReference type="HOGENOM" id="CLU_1886967_0_0_1"/>
<evidence type="ECO:0000313" key="2">
    <source>
        <dbReference type="Proteomes" id="UP000053989"/>
    </source>
</evidence>
<organism evidence="1 2">
    <name type="scientific">Scleroderma citrinum Foug A</name>
    <dbReference type="NCBI Taxonomy" id="1036808"/>
    <lineage>
        <taxon>Eukaryota</taxon>
        <taxon>Fungi</taxon>
        <taxon>Dikarya</taxon>
        <taxon>Basidiomycota</taxon>
        <taxon>Agaricomycotina</taxon>
        <taxon>Agaricomycetes</taxon>
        <taxon>Agaricomycetidae</taxon>
        <taxon>Boletales</taxon>
        <taxon>Sclerodermatineae</taxon>
        <taxon>Sclerodermataceae</taxon>
        <taxon>Scleroderma</taxon>
    </lineage>
</organism>
<gene>
    <name evidence="1" type="ORF">SCLCIDRAFT_435446</name>
</gene>
<sequence>MHAQNWHVLTFRCGHLRTSYSTNRDLPMRSGEGSMIRREMRQVPDQDRRSLLSRGCTFRLRTVMSCVLQCQSSAFSVHPYSDASEYEMANQPSSPPSLVLASTLLCPYTLYLANLRSPRIPIMKRKKSFHSTTLP</sequence>
<reference evidence="1 2" key="1">
    <citation type="submission" date="2014-04" db="EMBL/GenBank/DDBJ databases">
        <authorList>
            <consortium name="DOE Joint Genome Institute"/>
            <person name="Kuo A."/>
            <person name="Kohler A."/>
            <person name="Nagy L.G."/>
            <person name="Floudas D."/>
            <person name="Copeland A."/>
            <person name="Barry K.W."/>
            <person name="Cichocki N."/>
            <person name="Veneault-Fourrey C."/>
            <person name="LaButti K."/>
            <person name="Lindquist E.A."/>
            <person name="Lipzen A."/>
            <person name="Lundell T."/>
            <person name="Morin E."/>
            <person name="Murat C."/>
            <person name="Sun H."/>
            <person name="Tunlid A."/>
            <person name="Henrissat B."/>
            <person name="Grigoriev I.V."/>
            <person name="Hibbett D.S."/>
            <person name="Martin F."/>
            <person name="Nordberg H.P."/>
            <person name="Cantor M.N."/>
            <person name="Hua S.X."/>
        </authorList>
    </citation>
    <scope>NUCLEOTIDE SEQUENCE [LARGE SCALE GENOMIC DNA]</scope>
    <source>
        <strain evidence="1 2">Foug A</strain>
    </source>
</reference>
<proteinExistence type="predicted"/>
<dbReference type="AlphaFoldDB" id="A0A0C3CXZ8"/>
<protein>
    <submittedName>
        <fullName evidence="1">Uncharacterized protein</fullName>
    </submittedName>
</protein>
<accession>A0A0C3CXZ8</accession>
<name>A0A0C3CXZ8_9AGAM</name>
<keyword evidence="2" id="KW-1185">Reference proteome</keyword>